<organism evidence="3 4">
    <name type="scientific">Streptomyces gossypii</name>
    <dbReference type="NCBI Taxonomy" id="2883101"/>
    <lineage>
        <taxon>Bacteria</taxon>
        <taxon>Bacillati</taxon>
        <taxon>Actinomycetota</taxon>
        <taxon>Actinomycetes</taxon>
        <taxon>Kitasatosporales</taxon>
        <taxon>Streptomycetaceae</taxon>
        <taxon>Streptomyces</taxon>
    </lineage>
</organism>
<evidence type="ECO:0000313" key="3">
    <source>
        <dbReference type="EMBL" id="MCT2590024.1"/>
    </source>
</evidence>
<reference evidence="3 4" key="1">
    <citation type="submission" date="2021-10" db="EMBL/GenBank/DDBJ databases">
        <title>Streptomyces gossypii sp. nov., isolated from soil collected from cotton field.</title>
        <authorList>
            <person name="Ge X."/>
            <person name="Chen X."/>
            <person name="Liu W."/>
        </authorList>
    </citation>
    <scope>NUCLEOTIDE SEQUENCE [LARGE SCALE GENOMIC DNA]</scope>
    <source>
        <strain evidence="3 4">N2-109</strain>
    </source>
</reference>
<dbReference type="Gene3D" id="3.40.50.12710">
    <property type="match status" value="1"/>
</dbReference>
<protein>
    <submittedName>
        <fullName evidence="3">SAM-dependent methyltransferase</fullName>
        <ecNumber evidence="3">2.1.1.-</ecNumber>
    </submittedName>
</protein>
<accession>A0ABT2JQ68</accession>
<sequence length="345" mass="35801">MDRALYGPDGFFMREEPGAHFRTSVHVSPLFAEAVARLLARVDAALGHPAELTLLDVGAGRGELLRGVLDALAETDGADGGPAAGLARRVRPVAVERASRPEGLDPRIGWRRELPPPGSVTGLVFANEWLDNVPVDLAETDAVGVPRYVEVDRTGTERLGGPVVGEDADWLARWWPLGGRDGAPPVPGGAPWPGLRAEIGSPRDTAWAEAVHTLDAGLAVAADYGHTRADRPPFGTLTGYLDGREVRPVPDGERDLTAHVALDACAAAAAGDGDGGVGAVHTQRAVLHALGVHGGRPPLALASADPAGYVRALRTAGEAAELTDPHGLGAFSWLVCPVGVADPFG</sequence>
<name>A0ABT2JQ68_9ACTN</name>
<evidence type="ECO:0000256" key="2">
    <source>
        <dbReference type="ARBA" id="ARBA00022679"/>
    </source>
</evidence>
<dbReference type="PANTHER" id="PTHR12049:SF7">
    <property type="entry name" value="PROTEIN ARGININE METHYLTRANSFERASE NDUFAF7, MITOCHONDRIAL"/>
    <property type="match status" value="1"/>
</dbReference>
<proteinExistence type="predicted"/>
<dbReference type="Pfam" id="PF02636">
    <property type="entry name" value="Methyltransf_28"/>
    <property type="match status" value="1"/>
</dbReference>
<dbReference type="InterPro" id="IPR029063">
    <property type="entry name" value="SAM-dependent_MTases_sf"/>
</dbReference>
<dbReference type="EC" id="2.1.1.-" evidence="3"/>
<dbReference type="GO" id="GO:0008168">
    <property type="term" value="F:methyltransferase activity"/>
    <property type="evidence" value="ECO:0007669"/>
    <property type="project" value="UniProtKB-KW"/>
</dbReference>
<dbReference type="GO" id="GO:0032259">
    <property type="term" value="P:methylation"/>
    <property type="evidence" value="ECO:0007669"/>
    <property type="project" value="UniProtKB-KW"/>
</dbReference>
<evidence type="ECO:0000256" key="1">
    <source>
        <dbReference type="ARBA" id="ARBA00022603"/>
    </source>
</evidence>
<evidence type="ECO:0000313" key="4">
    <source>
        <dbReference type="Proteomes" id="UP001156389"/>
    </source>
</evidence>
<dbReference type="PANTHER" id="PTHR12049">
    <property type="entry name" value="PROTEIN ARGININE METHYLTRANSFERASE NDUFAF7, MITOCHONDRIAL"/>
    <property type="match status" value="1"/>
</dbReference>
<dbReference type="Proteomes" id="UP001156389">
    <property type="component" value="Unassembled WGS sequence"/>
</dbReference>
<comment type="caution">
    <text evidence="3">The sequence shown here is derived from an EMBL/GenBank/DDBJ whole genome shotgun (WGS) entry which is preliminary data.</text>
</comment>
<dbReference type="SUPFAM" id="SSF53335">
    <property type="entry name" value="S-adenosyl-L-methionine-dependent methyltransferases"/>
    <property type="match status" value="1"/>
</dbReference>
<keyword evidence="1 3" id="KW-0489">Methyltransferase</keyword>
<dbReference type="InterPro" id="IPR038375">
    <property type="entry name" value="NDUFAF7_sf"/>
</dbReference>
<dbReference type="RefSeq" id="WP_260217383.1">
    <property type="nucleotide sequence ID" value="NZ_JAJAGO010000003.1"/>
</dbReference>
<dbReference type="EMBL" id="JAJAGO010000003">
    <property type="protein sequence ID" value="MCT2590024.1"/>
    <property type="molecule type" value="Genomic_DNA"/>
</dbReference>
<dbReference type="InterPro" id="IPR003788">
    <property type="entry name" value="NDUFAF7"/>
</dbReference>
<gene>
    <name evidence="3" type="ORF">LHJ74_08880</name>
</gene>
<keyword evidence="4" id="KW-1185">Reference proteome</keyword>
<keyword evidence="2 3" id="KW-0808">Transferase</keyword>